<keyword evidence="1" id="KW-1133">Transmembrane helix</keyword>
<dbReference type="EMBL" id="MCRM02000002">
    <property type="protein sequence ID" value="PNV76713.1"/>
    <property type="molecule type" value="Genomic_DNA"/>
</dbReference>
<dbReference type="CDD" id="cd06170">
    <property type="entry name" value="LuxR_C_like"/>
    <property type="match status" value="1"/>
</dbReference>
<dbReference type="Gene3D" id="1.10.10.10">
    <property type="entry name" value="Winged helix-like DNA-binding domain superfamily/Winged helix DNA-binding domain"/>
    <property type="match status" value="1"/>
</dbReference>
<evidence type="ECO:0000313" key="4">
    <source>
        <dbReference type="Proteomes" id="UP000094669"/>
    </source>
</evidence>
<evidence type="ECO:0000256" key="1">
    <source>
        <dbReference type="SAM" id="Phobius"/>
    </source>
</evidence>
<sequence length="153" mass="17862">MELLSIERIPLFKTEFFIPANFIEVLLGISSIVIFVNLYLELSNARKLIKEAEISLNRQTKKLNFPRGTQLGEEFWSSVKRQFSRWELTPSEQELAKYLLRGFSNPQIAAIRKKSLRTIENQTLSIYRKTGMTGKLEFIAYFIEPLLPEEEDD</sequence>
<dbReference type="InterPro" id="IPR036388">
    <property type="entry name" value="WH-like_DNA-bd_sf"/>
</dbReference>
<comment type="caution">
    <text evidence="3">The sequence shown here is derived from an EMBL/GenBank/DDBJ whole genome shotgun (WGS) entry which is preliminary data.</text>
</comment>
<evidence type="ECO:0000259" key="2">
    <source>
        <dbReference type="SMART" id="SM00421"/>
    </source>
</evidence>
<dbReference type="SMART" id="SM00421">
    <property type="entry name" value="HTH_LUXR"/>
    <property type="match status" value="1"/>
</dbReference>
<dbReference type="InterPro" id="IPR000792">
    <property type="entry name" value="Tscrpt_reg_LuxR_C"/>
</dbReference>
<organism evidence="3 4">
    <name type="scientific">Leptospira inadai serovar Lyme</name>
    <dbReference type="NCBI Taxonomy" id="293084"/>
    <lineage>
        <taxon>Bacteria</taxon>
        <taxon>Pseudomonadati</taxon>
        <taxon>Spirochaetota</taxon>
        <taxon>Spirochaetia</taxon>
        <taxon>Leptospirales</taxon>
        <taxon>Leptospiraceae</taxon>
        <taxon>Leptospira</taxon>
    </lineage>
</organism>
<keyword evidence="1" id="KW-0472">Membrane</keyword>
<reference evidence="3" key="1">
    <citation type="submission" date="2018-01" db="EMBL/GenBank/DDBJ databases">
        <title>Genomic characterization of Leptospira inadai serogroup Lyme isolated from captured rat in Brazil and comparative analysis with human reference strain.</title>
        <authorList>
            <person name="Moreno L.Z."/>
            <person name="Loureiro A.P."/>
            <person name="Miraglia F."/>
            <person name="Kremer F.S."/>
            <person name="Eslabao M.R."/>
            <person name="Dellagostin O.A."/>
            <person name="Lilenbaum W."/>
            <person name="Moreno A.M."/>
        </authorList>
    </citation>
    <scope>NUCLEOTIDE SEQUENCE [LARGE SCALE GENOMIC DNA]</scope>
    <source>
        <strain evidence="3">M34/99</strain>
    </source>
</reference>
<gene>
    <name evidence="3" type="ORF">BES34_003575</name>
</gene>
<protein>
    <submittedName>
        <fullName evidence="3">LuxR family transcriptional regulator</fullName>
    </submittedName>
</protein>
<name>A0ABX4YN65_9LEPT</name>
<proteinExistence type="predicted"/>
<dbReference type="SUPFAM" id="SSF46894">
    <property type="entry name" value="C-terminal effector domain of the bipartite response regulators"/>
    <property type="match status" value="1"/>
</dbReference>
<feature type="transmembrane region" description="Helical" evidence="1">
    <location>
        <begin position="20"/>
        <end position="40"/>
    </location>
</feature>
<keyword evidence="1" id="KW-0812">Transmembrane</keyword>
<dbReference type="InterPro" id="IPR016032">
    <property type="entry name" value="Sig_transdc_resp-reg_C-effctor"/>
</dbReference>
<keyword evidence="4" id="KW-1185">Reference proteome</keyword>
<accession>A0ABX4YN65</accession>
<dbReference type="Proteomes" id="UP000094669">
    <property type="component" value="Unassembled WGS sequence"/>
</dbReference>
<evidence type="ECO:0000313" key="3">
    <source>
        <dbReference type="EMBL" id="PNV76713.1"/>
    </source>
</evidence>
<feature type="domain" description="HTH luxR-type" evidence="2">
    <location>
        <begin position="85"/>
        <end position="142"/>
    </location>
</feature>